<feature type="domain" description="Large ribosomal subunit protein bL25 L25" evidence="6">
    <location>
        <begin position="3"/>
        <end position="93"/>
    </location>
</feature>
<keyword evidence="9" id="KW-1185">Reference proteome</keyword>
<accession>A0ABX8UZR5</accession>
<keyword evidence="1 5" id="KW-0699">rRNA-binding</keyword>
<dbReference type="InterPro" id="IPR020930">
    <property type="entry name" value="Ribosomal_uL5_bac-type"/>
</dbReference>
<dbReference type="InterPro" id="IPR037121">
    <property type="entry name" value="Ribosomal_bL25_C"/>
</dbReference>
<dbReference type="EMBL" id="CP075587">
    <property type="protein sequence ID" value="QYF48463.1"/>
    <property type="molecule type" value="Genomic_DNA"/>
</dbReference>
<dbReference type="InterPro" id="IPR020056">
    <property type="entry name" value="Rbsml_bL25/Gln-tRNA_synth_N"/>
</dbReference>
<comment type="subunit">
    <text evidence="5">Part of the 50S ribosomal subunit; part of the 5S rRNA/L5/L18/L25 subcomplex. Contacts the 5S rRNA. Binds to the 5S rRNA independently of L5 and L18.</text>
</comment>
<evidence type="ECO:0000256" key="3">
    <source>
        <dbReference type="ARBA" id="ARBA00022980"/>
    </source>
</evidence>
<dbReference type="Gene3D" id="2.40.240.10">
    <property type="entry name" value="Ribosomal Protein L25, Chain P"/>
    <property type="match status" value="1"/>
</dbReference>
<dbReference type="NCBIfam" id="TIGR00731">
    <property type="entry name" value="bL25_bact_ctc"/>
    <property type="match status" value="1"/>
</dbReference>
<dbReference type="Gene3D" id="2.170.120.20">
    <property type="entry name" value="Ribosomal protein L25, beta domain"/>
    <property type="match status" value="1"/>
</dbReference>
<dbReference type="InterPro" id="IPR029751">
    <property type="entry name" value="Ribosomal_L25_dom"/>
</dbReference>
<dbReference type="GO" id="GO:0005840">
    <property type="term" value="C:ribosome"/>
    <property type="evidence" value="ECO:0007669"/>
    <property type="project" value="UniProtKB-KW"/>
</dbReference>
<feature type="domain" description="Large ribosomal subunit protein bL25 beta" evidence="7">
    <location>
        <begin position="102"/>
        <end position="185"/>
    </location>
</feature>
<dbReference type="PANTHER" id="PTHR33284">
    <property type="entry name" value="RIBOSOMAL PROTEIN L25/GLN-TRNA SYNTHETASE, ANTI-CODON-BINDING DOMAIN-CONTAINING PROTEIN"/>
    <property type="match status" value="1"/>
</dbReference>
<gene>
    <name evidence="5" type="primary">rplY</name>
    <name evidence="5" type="synonym">ctc</name>
    <name evidence="8" type="ORF">RHABOEDO_000627</name>
</gene>
<dbReference type="InterPro" id="IPR011035">
    <property type="entry name" value="Ribosomal_bL25/Gln-tRNA_synth"/>
</dbReference>
<evidence type="ECO:0000313" key="8">
    <source>
        <dbReference type="EMBL" id="QYF48463.1"/>
    </source>
</evidence>
<organism evidence="8 9">
    <name type="scientific">Candidatus Rhabdochlamydia oedothoracis</name>
    <dbReference type="NCBI Taxonomy" id="2720720"/>
    <lineage>
        <taxon>Bacteria</taxon>
        <taxon>Pseudomonadati</taxon>
        <taxon>Chlamydiota</taxon>
        <taxon>Chlamydiia</taxon>
        <taxon>Parachlamydiales</taxon>
        <taxon>Candidatus Rhabdochlamydiaceae</taxon>
        <taxon>Candidatus Rhabdochlamydia</taxon>
    </lineage>
</organism>
<evidence type="ECO:0000259" key="7">
    <source>
        <dbReference type="Pfam" id="PF14693"/>
    </source>
</evidence>
<evidence type="ECO:0000256" key="5">
    <source>
        <dbReference type="HAMAP-Rule" id="MF_01334"/>
    </source>
</evidence>
<dbReference type="InterPro" id="IPR001021">
    <property type="entry name" value="Ribosomal_bL25_long"/>
</dbReference>
<dbReference type="Pfam" id="PF01386">
    <property type="entry name" value="Ribosomal_L25p"/>
    <property type="match status" value="1"/>
</dbReference>
<dbReference type="RefSeq" id="WP_215217245.1">
    <property type="nucleotide sequence ID" value="NZ_CP075587.1"/>
</dbReference>
<evidence type="ECO:0000313" key="9">
    <source>
        <dbReference type="Proteomes" id="UP000826014"/>
    </source>
</evidence>
<dbReference type="SUPFAM" id="SSF50715">
    <property type="entry name" value="Ribosomal protein L25-like"/>
    <property type="match status" value="1"/>
</dbReference>
<dbReference type="NCBIfam" id="NF004129">
    <property type="entry name" value="PRK05618.1-4"/>
    <property type="match status" value="1"/>
</dbReference>
<keyword evidence="2 5" id="KW-0694">RNA-binding</keyword>
<comment type="function">
    <text evidence="5">This is one of the proteins that binds to the 5S RNA in the ribosome where it forms part of the central protuberance.</text>
</comment>
<evidence type="ECO:0000256" key="4">
    <source>
        <dbReference type="ARBA" id="ARBA00023274"/>
    </source>
</evidence>
<sequence>MKLVVKPRFSQKKSEVKQIRSVGDIPAVIYSLKKEPASLIVSGQEFDTVLRQMQPGHLPTTVFTLSDGVEECQAIIKEIQYHVITYKVSHIDFEELIDGVDVHVKVPVNCIGTMECIGVKLGGVVRQVMRHVKVKCQPKHIPTKFDVDVKNANIGNSLRVKDLQGISSDVTILAKEHDVVAVIAKR</sequence>
<dbReference type="Pfam" id="PF14693">
    <property type="entry name" value="Ribosomal_TL5_C"/>
    <property type="match status" value="1"/>
</dbReference>
<dbReference type="CDD" id="cd00495">
    <property type="entry name" value="Ribosomal_L25_TL5_CTC"/>
    <property type="match status" value="1"/>
</dbReference>
<dbReference type="Proteomes" id="UP000826014">
    <property type="component" value="Chromosome"/>
</dbReference>
<dbReference type="InterPro" id="IPR020057">
    <property type="entry name" value="Ribosomal_bL25_b-dom"/>
</dbReference>
<reference evidence="8 9" key="1">
    <citation type="journal article" date="2022" name="bioRxiv">
        <title>Ecology and evolution of chlamydial symbionts of arthropods.</title>
        <authorList>
            <person name="Halter T."/>
            <person name="Koestlbacher S."/>
            <person name="Collingro A."/>
            <person name="Sixt B.S."/>
            <person name="Toenshoff E.R."/>
            <person name="Hendrickx F."/>
            <person name="Kostanjsek R."/>
            <person name="Horn M."/>
        </authorList>
    </citation>
    <scope>NUCLEOTIDE SEQUENCE [LARGE SCALE GENOMIC DNA]</scope>
    <source>
        <strain evidence="8">W744xW776</strain>
    </source>
</reference>
<evidence type="ECO:0000259" key="6">
    <source>
        <dbReference type="Pfam" id="PF01386"/>
    </source>
</evidence>
<dbReference type="PANTHER" id="PTHR33284:SF1">
    <property type="entry name" value="RIBOSOMAL PROTEIN L25_GLN-TRNA SYNTHETASE, ANTI-CODON-BINDING DOMAIN-CONTAINING PROTEIN"/>
    <property type="match status" value="1"/>
</dbReference>
<protein>
    <recommendedName>
        <fullName evidence="5">Large ribosomal subunit protein bL25</fullName>
    </recommendedName>
    <alternativeName>
        <fullName evidence="5">General stress protein CTC</fullName>
    </alternativeName>
</protein>
<comment type="similarity">
    <text evidence="5">Belongs to the bacterial ribosomal protein bL25 family. CTC subfamily.</text>
</comment>
<proteinExistence type="inferred from homology"/>
<keyword evidence="4 5" id="KW-0687">Ribonucleoprotein</keyword>
<dbReference type="HAMAP" id="MF_01334">
    <property type="entry name" value="Ribosomal_bL25_CTC"/>
    <property type="match status" value="1"/>
</dbReference>
<keyword evidence="3 5" id="KW-0689">Ribosomal protein</keyword>
<evidence type="ECO:0000256" key="2">
    <source>
        <dbReference type="ARBA" id="ARBA00022884"/>
    </source>
</evidence>
<name>A0ABX8UZR5_9BACT</name>
<evidence type="ECO:0000256" key="1">
    <source>
        <dbReference type="ARBA" id="ARBA00022730"/>
    </source>
</evidence>